<evidence type="ECO:0000256" key="4">
    <source>
        <dbReference type="ARBA" id="ARBA00023163"/>
    </source>
</evidence>
<dbReference type="EMBL" id="JBEWTB010000002">
    <property type="protein sequence ID" value="MET4758310.1"/>
    <property type="molecule type" value="Genomic_DNA"/>
</dbReference>
<dbReference type="Pfam" id="PF03466">
    <property type="entry name" value="LysR_substrate"/>
    <property type="match status" value="1"/>
</dbReference>
<gene>
    <name evidence="6" type="ORF">V5J35_003502</name>
</gene>
<dbReference type="InterPro" id="IPR036388">
    <property type="entry name" value="WH-like_DNA-bd_sf"/>
</dbReference>
<keyword evidence="7" id="KW-1185">Reference proteome</keyword>
<feature type="domain" description="HTH lysR-type" evidence="5">
    <location>
        <begin position="1"/>
        <end position="59"/>
    </location>
</feature>
<dbReference type="RefSeq" id="WP_354008403.1">
    <property type="nucleotide sequence ID" value="NZ_JBEWTA010000001.1"/>
</dbReference>
<proteinExistence type="inferred from homology"/>
<dbReference type="InterPro" id="IPR058163">
    <property type="entry name" value="LysR-type_TF_proteobact-type"/>
</dbReference>
<dbReference type="PROSITE" id="PS50931">
    <property type="entry name" value="HTH_LYSR"/>
    <property type="match status" value="1"/>
</dbReference>
<dbReference type="SUPFAM" id="SSF46785">
    <property type="entry name" value="Winged helix' DNA-binding domain"/>
    <property type="match status" value="1"/>
</dbReference>
<dbReference type="PANTHER" id="PTHR30537:SF5">
    <property type="entry name" value="HTH-TYPE TRANSCRIPTIONAL ACTIVATOR TTDR-RELATED"/>
    <property type="match status" value="1"/>
</dbReference>
<dbReference type="PANTHER" id="PTHR30537">
    <property type="entry name" value="HTH-TYPE TRANSCRIPTIONAL REGULATOR"/>
    <property type="match status" value="1"/>
</dbReference>
<dbReference type="Pfam" id="PF00126">
    <property type="entry name" value="HTH_1"/>
    <property type="match status" value="1"/>
</dbReference>
<dbReference type="SUPFAM" id="SSF53850">
    <property type="entry name" value="Periplasmic binding protein-like II"/>
    <property type="match status" value="1"/>
</dbReference>
<accession>A0ABV2SKL9</accession>
<evidence type="ECO:0000259" key="5">
    <source>
        <dbReference type="PROSITE" id="PS50931"/>
    </source>
</evidence>
<evidence type="ECO:0000313" key="7">
    <source>
        <dbReference type="Proteomes" id="UP001549366"/>
    </source>
</evidence>
<dbReference type="CDD" id="cd08422">
    <property type="entry name" value="PBP2_CrgA_like"/>
    <property type="match status" value="1"/>
</dbReference>
<keyword evidence="2" id="KW-0805">Transcription regulation</keyword>
<name>A0ABV2SKL9_9GAMM</name>
<evidence type="ECO:0000256" key="2">
    <source>
        <dbReference type="ARBA" id="ARBA00023015"/>
    </source>
</evidence>
<evidence type="ECO:0000256" key="1">
    <source>
        <dbReference type="ARBA" id="ARBA00009437"/>
    </source>
</evidence>
<sequence length="316" mass="35569">MSQLKELQVFVRVVEAGGIGKAAEQMGIAKSAVSQRLVKLEKRMGVRLLNRTTRRSHLTEAGQRCYQQSLNILNAVSELHTVVCEQEQELQGVLKIAAPLVFGRHHLVRVVDQFTRLHPKLLLDIDLSDRYVNLIESGRDMAIRIGSLPDSTLQARRIASANGMLVASPDYLERYGTPETPEDLKDHALLQYETSRGSAVRLRDRQGTTISYSMKPRLIANNGDFLNEMAILGQGIVLSPTFICWQDVQEGRLVQVLPDYDVPIGGIYAVYPENRFVSRPLRSFIDYLVEVLGDSPHWDNPKETCRVFEQQTPCKG</sequence>
<protein>
    <submittedName>
        <fullName evidence="6">DNA-binding transcriptional LysR family regulator</fullName>
    </submittedName>
</protein>
<comment type="caution">
    <text evidence="6">The sequence shown here is derived from an EMBL/GenBank/DDBJ whole genome shotgun (WGS) entry which is preliminary data.</text>
</comment>
<evidence type="ECO:0000313" key="6">
    <source>
        <dbReference type="EMBL" id="MET4758310.1"/>
    </source>
</evidence>
<evidence type="ECO:0000256" key="3">
    <source>
        <dbReference type="ARBA" id="ARBA00023125"/>
    </source>
</evidence>
<keyword evidence="3 6" id="KW-0238">DNA-binding</keyword>
<dbReference type="Proteomes" id="UP001549366">
    <property type="component" value="Unassembled WGS sequence"/>
</dbReference>
<comment type="similarity">
    <text evidence="1">Belongs to the LysR transcriptional regulatory family.</text>
</comment>
<dbReference type="InterPro" id="IPR036390">
    <property type="entry name" value="WH_DNA-bd_sf"/>
</dbReference>
<dbReference type="Gene3D" id="1.10.10.10">
    <property type="entry name" value="Winged helix-like DNA-binding domain superfamily/Winged helix DNA-binding domain"/>
    <property type="match status" value="1"/>
</dbReference>
<dbReference type="Gene3D" id="3.40.190.290">
    <property type="match status" value="1"/>
</dbReference>
<keyword evidence="4" id="KW-0804">Transcription</keyword>
<organism evidence="6 7">
    <name type="scientific">Endozoicomonas lisbonensis</name>
    <dbReference type="NCBI Taxonomy" id="3120522"/>
    <lineage>
        <taxon>Bacteria</taxon>
        <taxon>Pseudomonadati</taxon>
        <taxon>Pseudomonadota</taxon>
        <taxon>Gammaproteobacteria</taxon>
        <taxon>Oceanospirillales</taxon>
        <taxon>Endozoicomonadaceae</taxon>
        <taxon>Endozoicomonas</taxon>
    </lineage>
</organism>
<dbReference type="InterPro" id="IPR005119">
    <property type="entry name" value="LysR_subst-bd"/>
</dbReference>
<dbReference type="GO" id="GO:0003677">
    <property type="term" value="F:DNA binding"/>
    <property type="evidence" value="ECO:0007669"/>
    <property type="project" value="UniProtKB-KW"/>
</dbReference>
<dbReference type="InterPro" id="IPR000847">
    <property type="entry name" value="LysR_HTH_N"/>
</dbReference>
<reference evidence="6 7" key="1">
    <citation type="submission" date="2024-06" db="EMBL/GenBank/DDBJ databases">
        <title>Genomic Encyclopedia of Type Strains, Phase V (KMG-V): Genome sequencing to study the core and pangenomes of soil and plant-associated prokaryotes.</title>
        <authorList>
            <person name="Whitman W."/>
        </authorList>
    </citation>
    <scope>NUCLEOTIDE SEQUENCE [LARGE SCALE GENOMIC DNA]</scope>
    <source>
        <strain evidence="6 7">NE40</strain>
    </source>
</reference>